<reference evidence="2 3" key="1">
    <citation type="submission" date="2013-05" db="EMBL/GenBank/DDBJ databases">
        <title>Draft genome of the parasitic nematode Anyclostoma ceylanicum.</title>
        <authorList>
            <person name="Mitreva M."/>
        </authorList>
    </citation>
    <scope>NUCLEOTIDE SEQUENCE [LARGE SCALE GENOMIC DNA]</scope>
</reference>
<evidence type="ECO:0000313" key="3">
    <source>
        <dbReference type="Proteomes" id="UP000054495"/>
    </source>
</evidence>
<dbReference type="AlphaFoldDB" id="A0A0D6M7S4"/>
<evidence type="ECO:0000313" key="2">
    <source>
        <dbReference type="EMBL" id="EPB80214.1"/>
    </source>
</evidence>
<feature type="compositionally biased region" description="Polar residues" evidence="1">
    <location>
        <begin position="283"/>
        <end position="309"/>
    </location>
</feature>
<evidence type="ECO:0000256" key="1">
    <source>
        <dbReference type="SAM" id="MobiDB-lite"/>
    </source>
</evidence>
<organism evidence="2 3">
    <name type="scientific">Ancylostoma ceylanicum</name>
    <dbReference type="NCBI Taxonomy" id="53326"/>
    <lineage>
        <taxon>Eukaryota</taxon>
        <taxon>Metazoa</taxon>
        <taxon>Ecdysozoa</taxon>
        <taxon>Nematoda</taxon>
        <taxon>Chromadorea</taxon>
        <taxon>Rhabditida</taxon>
        <taxon>Rhabditina</taxon>
        <taxon>Rhabditomorpha</taxon>
        <taxon>Strongyloidea</taxon>
        <taxon>Ancylostomatidae</taxon>
        <taxon>Ancylostomatinae</taxon>
        <taxon>Ancylostoma</taxon>
    </lineage>
</organism>
<dbReference type="Proteomes" id="UP000054495">
    <property type="component" value="Unassembled WGS sequence"/>
</dbReference>
<sequence length="411" mass="41637">MSCQQRCTQVTTVVEKEQSTVMQAHVGTTGQCTAACSPKCAPQCIQDQQLLLEQQAPVAGPANLNPLQEQQLLSPSLTGPLPQQLPGQQPSVTPGTIAEQEAAAYAPYPEGPTFIPLNAGSPSLQELLMADPTLAAGPLATGTQPYQPWLGLPSQISGPLPSGGAYPEELGVPAFITNPAGLAQSPQLLAGQPALAAGVPQPQQGLAGQQIQIPGQYPAGALQPELGLAGQPSVITGLATADAGKEQSVLDQSALPDASQQVQQGLAGQATLIPSELSGLSQSQAGLANQATPIPSQFPSSPAGLSQPQEGLIGQATSIPGHLPAGPAGLFHPQEDLTGQPSLISAPSGLGQQPLFPGQPSFAEGMPQGLLGAQPSLTSGPIAAGIGQPTQMLPGRAALSYKDFYNLSKAL</sequence>
<proteinExistence type="predicted"/>
<protein>
    <submittedName>
        <fullName evidence="2">Uncharacterized protein</fullName>
    </submittedName>
</protein>
<dbReference type="EMBL" id="KE124783">
    <property type="protein sequence ID" value="EPB80214.1"/>
    <property type="molecule type" value="Genomic_DNA"/>
</dbReference>
<feature type="region of interest" description="Disordered" evidence="1">
    <location>
        <begin position="283"/>
        <end position="376"/>
    </location>
</feature>
<keyword evidence="3" id="KW-1185">Reference proteome</keyword>
<name>A0A0D6M7S4_9BILA</name>
<accession>A0A0D6M7S4</accession>
<gene>
    <name evidence="2" type="ORF">ANCCEY_00769</name>
</gene>